<keyword evidence="2 5" id="KW-0479">Metal-binding</keyword>
<dbReference type="GO" id="GO:0010436">
    <property type="term" value="F:carotenoid dioxygenase activity"/>
    <property type="evidence" value="ECO:0007669"/>
    <property type="project" value="TreeGrafter"/>
</dbReference>
<evidence type="ECO:0008006" key="8">
    <source>
        <dbReference type="Google" id="ProtNLM"/>
    </source>
</evidence>
<comment type="caution">
    <text evidence="6">The sequence shown here is derived from an EMBL/GenBank/DDBJ whole genome shotgun (WGS) entry which is preliminary data.</text>
</comment>
<accession>A0A9W8V994</accession>
<dbReference type="PANTHER" id="PTHR10543:SF89">
    <property type="entry name" value="CAROTENOID 9,10(9',10')-CLEAVAGE DIOXYGENASE 1"/>
    <property type="match status" value="1"/>
</dbReference>
<keyword evidence="4 5" id="KW-0408">Iron</keyword>
<name>A0A9W8V994_9HYPO</name>
<dbReference type="PANTHER" id="PTHR10543">
    <property type="entry name" value="BETA-CAROTENE DIOXYGENASE"/>
    <property type="match status" value="1"/>
</dbReference>
<evidence type="ECO:0000313" key="6">
    <source>
        <dbReference type="EMBL" id="KAJ4251375.1"/>
    </source>
</evidence>
<keyword evidence="3" id="KW-0560">Oxidoreductase</keyword>
<evidence type="ECO:0000256" key="3">
    <source>
        <dbReference type="ARBA" id="ARBA00023002"/>
    </source>
</evidence>
<evidence type="ECO:0000256" key="1">
    <source>
        <dbReference type="ARBA" id="ARBA00006787"/>
    </source>
</evidence>
<dbReference type="InterPro" id="IPR004294">
    <property type="entry name" value="Carotenoid_Oase"/>
</dbReference>
<reference evidence="6" key="1">
    <citation type="submission" date="2022-09" db="EMBL/GenBank/DDBJ databases">
        <title>Fusarium specimens isolated from Avocado Roots.</title>
        <authorList>
            <person name="Stajich J."/>
            <person name="Roper C."/>
            <person name="Heimlech-Rivalta G."/>
        </authorList>
    </citation>
    <scope>NUCLEOTIDE SEQUENCE</scope>
    <source>
        <strain evidence="6">CF00136</strain>
    </source>
</reference>
<comment type="similarity">
    <text evidence="1">Belongs to the carotenoid oxygenase family.</text>
</comment>
<gene>
    <name evidence="6" type="ORF">NW762_011356</name>
</gene>
<proteinExistence type="inferred from homology"/>
<evidence type="ECO:0000256" key="5">
    <source>
        <dbReference type="PIRSR" id="PIRSR604294-1"/>
    </source>
</evidence>
<evidence type="ECO:0000256" key="4">
    <source>
        <dbReference type="ARBA" id="ARBA00023004"/>
    </source>
</evidence>
<dbReference type="OrthoDB" id="1069523at2759"/>
<evidence type="ECO:0000256" key="2">
    <source>
        <dbReference type="ARBA" id="ARBA00022723"/>
    </source>
</evidence>
<dbReference type="GO" id="GO:0046872">
    <property type="term" value="F:metal ion binding"/>
    <property type="evidence" value="ECO:0007669"/>
    <property type="project" value="UniProtKB-KW"/>
</dbReference>
<feature type="binding site" evidence="5">
    <location>
        <position position="177"/>
    </location>
    <ligand>
        <name>Fe cation</name>
        <dbReference type="ChEBI" id="CHEBI:24875"/>
        <note>catalytic</note>
    </ligand>
</feature>
<sequence>MAGHYRGMSSRPSKTFGPWPQFSGFMKPCRFEGQIQNLEVEGELPEDLAGTFYRVMPDPQFPPFIENDPWFNGDGNISAFRFENGSVHFQQKYVRTEKFLKERKAQRALAGAYRNKFTDAVEFKIRTTANTNVFYFNKMLLAIKEDAPPYAMDPITLETFGAHDFDGQLPSLTFTAHPKLDPTTGELVCFGYEAKGDGTPDVCYYTIDSTGRFTQIVWLVAPVVAMIHDFAVTENWVIFPLIPQVCDIDRLKQGGEHWQWNPDIPFYLGVLPRHGSKGGDVKWFRAPNAFPGHTTNAFEDASGNIIFDLPLTDRNVFFWWPDSEGNAPEPHDIHAKYARFTIDPTSTELRLPPHEVIRNIDIEFPRIDERFSMKQHNHSFFDLMDPTLGTDFAAIAPVLGGGHPLYNSVGHLDHQNQKLEVYFPGKTHMVQEPVFIPRSANTAEGDGYLIFLVNNYNTMLSELHVVDTHDFQKAKAVVKLSIRLRAGLHGNWVNAEEFTL</sequence>
<keyword evidence="7" id="KW-1185">Reference proteome</keyword>
<organism evidence="6 7">
    <name type="scientific">Fusarium torreyae</name>
    <dbReference type="NCBI Taxonomy" id="1237075"/>
    <lineage>
        <taxon>Eukaryota</taxon>
        <taxon>Fungi</taxon>
        <taxon>Dikarya</taxon>
        <taxon>Ascomycota</taxon>
        <taxon>Pezizomycotina</taxon>
        <taxon>Sordariomycetes</taxon>
        <taxon>Hypocreomycetidae</taxon>
        <taxon>Hypocreales</taxon>
        <taxon>Nectriaceae</taxon>
        <taxon>Fusarium</taxon>
    </lineage>
</organism>
<comment type="cofactor">
    <cofactor evidence="5">
        <name>Fe(2+)</name>
        <dbReference type="ChEBI" id="CHEBI:29033"/>
    </cofactor>
    <text evidence="5">Binds 1 Fe(2+) ion per subunit.</text>
</comment>
<dbReference type="Pfam" id="PF03055">
    <property type="entry name" value="RPE65"/>
    <property type="match status" value="1"/>
</dbReference>
<feature type="binding site" evidence="5">
    <location>
        <position position="489"/>
    </location>
    <ligand>
        <name>Fe cation</name>
        <dbReference type="ChEBI" id="CHEBI:24875"/>
        <note>catalytic</note>
    </ligand>
</feature>
<dbReference type="GO" id="GO:0016121">
    <property type="term" value="P:carotene catabolic process"/>
    <property type="evidence" value="ECO:0007669"/>
    <property type="project" value="TreeGrafter"/>
</dbReference>
<feature type="binding site" evidence="5">
    <location>
        <position position="293"/>
    </location>
    <ligand>
        <name>Fe cation</name>
        <dbReference type="ChEBI" id="CHEBI:24875"/>
        <note>catalytic</note>
    </ligand>
</feature>
<dbReference type="EMBL" id="JAOQAZ010000028">
    <property type="protein sequence ID" value="KAJ4251375.1"/>
    <property type="molecule type" value="Genomic_DNA"/>
</dbReference>
<dbReference type="AlphaFoldDB" id="A0A9W8V994"/>
<dbReference type="Proteomes" id="UP001152049">
    <property type="component" value="Unassembled WGS sequence"/>
</dbReference>
<feature type="binding site" evidence="5">
    <location>
        <position position="228"/>
    </location>
    <ligand>
        <name>Fe cation</name>
        <dbReference type="ChEBI" id="CHEBI:24875"/>
        <note>catalytic</note>
    </ligand>
</feature>
<protein>
    <recommendedName>
        <fullName evidence="8">Lignostilbene dioxygenase</fullName>
    </recommendedName>
</protein>
<evidence type="ECO:0000313" key="7">
    <source>
        <dbReference type="Proteomes" id="UP001152049"/>
    </source>
</evidence>